<sequence>MTGAPYGLSLDPHVVADLLSVPDAVRDRALARLGELTTVVLAGGTSLPGELAGFRELPLGEDAEWGLVYTRRPAPPASAHRTEIHVVAVRSSRPCLHDTVRARLGLTRPLGAMAHASRTRSPQLPAQHDLTPSPRPVFPARPGLAHPAPAPTLKGLSL</sequence>
<evidence type="ECO:0000313" key="3">
    <source>
        <dbReference type="Proteomes" id="UP001596160"/>
    </source>
</evidence>
<reference evidence="3" key="1">
    <citation type="journal article" date="2019" name="Int. J. Syst. Evol. Microbiol.">
        <title>The Global Catalogue of Microorganisms (GCM) 10K type strain sequencing project: providing services to taxonomists for standard genome sequencing and annotation.</title>
        <authorList>
            <consortium name="The Broad Institute Genomics Platform"/>
            <consortium name="The Broad Institute Genome Sequencing Center for Infectious Disease"/>
            <person name="Wu L."/>
            <person name="Ma J."/>
        </authorList>
    </citation>
    <scope>NUCLEOTIDE SEQUENCE [LARGE SCALE GENOMIC DNA]</scope>
    <source>
        <strain evidence="3">PCU 266</strain>
    </source>
</reference>
<evidence type="ECO:0000256" key="1">
    <source>
        <dbReference type="SAM" id="MobiDB-lite"/>
    </source>
</evidence>
<organism evidence="2 3">
    <name type="scientific">Streptomyces amakusaensis</name>
    <dbReference type="NCBI Taxonomy" id="67271"/>
    <lineage>
        <taxon>Bacteria</taxon>
        <taxon>Bacillati</taxon>
        <taxon>Actinomycetota</taxon>
        <taxon>Actinomycetes</taxon>
        <taxon>Kitasatosporales</taxon>
        <taxon>Streptomycetaceae</taxon>
        <taxon>Streptomyces</taxon>
    </lineage>
</organism>
<comment type="caution">
    <text evidence="2">The sequence shown here is derived from an EMBL/GenBank/DDBJ whole genome shotgun (WGS) entry which is preliminary data.</text>
</comment>
<proteinExistence type="predicted"/>
<feature type="region of interest" description="Disordered" evidence="1">
    <location>
        <begin position="113"/>
        <end position="158"/>
    </location>
</feature>
<accession>A0ABW0AMY6</accession>
<dbReference type="Proteomes" id="UP001596160">
    <property type="component" value="Unassembled WGS sequence"/>
</dbReference>
<keyword evidence="3" id="KW-1185">Reference proteome</keyword>
<name>A0ABW0AMY6_9ACTN</name>
<gene>
    <name evidence="2" type="ORF">ACFPRH_20150</name>
</gene>
<protein>
    <submittedName>
        <fullName evidence="2">Uncharacterized protein</fullName>
    </submittedName>
</protein>
<dbReference type="EMBL" id="JBHSKP010000013">
    <property type="protein sequence ID" value="MFC5154050.1"/>
    <property type="molecule type" value="Genomic_DNA"/>
</dbReference>
<evidence type="ECO:0000313" key="2">
    <source>
        <dbReference type="EMBL" id="MFC5154050.1"/>
    </source>
</evidence>
<dbReference type="RefSeq" id="WP_344480390.1">
    <property type="nucleotide sequence ID" value="NZ_BAAASB010000014.1"/>
</dbReference>